<reference evidence="2 3" key="1">
    <citation type="journal article" date="2014" name="Agronomy (Basel)">
        <title>A Draft Genome Sequence for Ensete ventricosum, the Drought-Tolerant Tree Against Hunger.</title>
        <authorList>
            <person name="Harrison J."/>
            <person name="Moore K.A."/>
            <person name="Paszkiewicz K."/>
            <person name="Jones T."/>
            <person name="Grant M."/>
            <person name="Ambacheew D."/>
            <person name="Muzemil S."/>
            <person name="Studholme D.J."/>
        </authorList>
    </citation>
    <scope>NUCLEOTIDE SEQUENCE [LARGE SCALE GENOMIC DNA]</scope>
</reference>
<accession>A0A426Z7U9</accession>
<protein>
    <submittedName>
        <fullName evidence="2">Uncharacterized protein</fullName>
    </submittedName>
</protein>
<feature type="region of interest" description="Disordered" evidence="1">
    <location>
        <begin position="38"/>
        <end position="105"/>
    </location>
</feature>
<feature type="compositionally biased region" description="Polar residues" evidence="1">
    <location>
        <begin position="1"/>
        <end position="10"/>
    </location>
</feature>
<organism evidence="2 3">
    <name type="scientific">Ensete ventricosum</name>
    <name type="common">Abyssinian banana</name>
    <name type="synonym">Musa ensete</name>
    <dbReference type="NCBI Taxonomy" id="4639"/>
    <lineage>
        <taxon>Eukaryota</taxon>
        <taxon>Viridiplantae</taxon>
        <taxon>Streptophyta</taxon>
        <taxon>Embryophyta</taxon>
        <taxon>Tracheophyta</taxon>
        <taxon>Spermatophyta</taxon>
        <taxon>Magnoliopsida</taxon>
        <taxon>Liliopsida</taxon>
        <taxon>Zingiberales</taxon>
        <taxon>Musaceae</taxon>
        <taxon>Ensete</taxon>
    </lineage>
</organism>
<proteinExistence type="predicted"/>
<feature type="region of interest" description="Disordered" evidence="1">
    <location>
        <begin position="1"/>
        <end position="25"/>
    </location>
</feature>
<evidence type="ECO:0000256" key="1">
    <source>
        <dbReference type="SAM" id="MobiDB-lite"/>
    </source>
</evidence>
<dbReference type="EMBL" id="AMZH03007976">
    <property type="protein sequence ID" value="RRT59993.1"/>
    <property type="molecule type" value="Genomic_DNA"/>
</dbReference>
<name>A0A426Z7U9_ENSVE</name>
<evidence type="ECO:0000313" key="3">
    <source>
        <dbReference type="Proteomes" id="UP000287651"/>
    </source>
</evidence>
<evidence type="ECO:0000313" key="2">
    <source>
        <dbReference type="EMBL" id="RRT59993.1"/>
    </source>
</evidence>
<gene>
    <name evidence="2" type="ORF">B296_00045338</name>
</gene>
<comment type="caution">
    <text evidence="2">The sequence shown here is derived from an EMBL/GenBank/DDBJ whole genome shotgun (WGS) entry which is preliminary data.</text>
</comment>
<sequence>MQDTSSSSTYAPRRTVRSSLIEPDGGALVELVVPEAERAARRAEASRLPAPTEGVHEGGRVPAEPAFPLAPPRRWLRREHVSADRSRDSGRGKGGHRESAGCRSD</sequence>
<dbReference type="AlphaFoldDB" id="A0A426Z7U9"/>
<feature type="compositionally biased region" description="Basic and acidic residues" evidence="1">
    <location>
        <begin position="78"/>
        <end position="105"/>
    </location>
</feature>
<dbReference type="Proteomes" id="UP000287651">
    <property type="component" value="Unassembled WGS sequence"/>
</dbReference>